<dbReference type="AlphaFoldDB" id="A0A4Z2GG18"/>
<dbReference type="Proteomes" id="UP000314294">
    <property type="component" value="Unassembled WGS sequence"/>
</dbReference>
<dbReference type="OrthoDB" id="8956736at2759"/>
<evidence type="ECO:0000313" key="2">
    <source>
        <dbReference type="Proteomes" id="UP000314294"/>
    </source>
</evidence>
<reference evidence="1 2" key="1">
    <citation type="submission" date="2019-03" db="EMBL/GenBank/DDBJ databases">
        <title>First draft genome of Liparis tanakae, snailfish: a comprehensive survey of snailfish specific genes.</title>
        <authorList>
            <person name="Kim W."/>
            <person name="Song I."/>
            <person name="Jeong J.-H."/>
            <person name="Kim D."/>
            <person name="Kim S."/>
            <person name="Ryu S."/>
            <person name="Song J.Y."/>
            <person name="Lee S.K."/>
        </authorList>
    </citation>
    <scope>NUCLEOTIDE SEQUENCE [LARGE SCALE GENOMIC DNA]</scope>
    <source>
        <tissue evidence="1">Muscle</tissue>
    </source>
</reference>
<proteinExistence type="predicted"/>
<keyword evidence="2" id="KW-1185">Reference proteome</keyword>
<organism evidence="1 2">
    <name type="scientific">Liparis tanakae</name>
    <name type="common">Tanaka's snailfish</name>
    <dbReference type="NCBI Taxonomy" id="230148"/>
    <lineage>
        <taxon>Eukaryota</taxon>
        <taxon>Metazoa</taxon>
        <taxon>Chordata</taxon>
        <taxon>Craniata</taxon>
        <taxon>Vertebrata</taxon>
        <taxon>Euteleostomi</taxon>
        <taxon>Actinopterygii</taxon>
        <taxon>Neopterygii</taxon>
        <taxon>Teleostei</taxon>
        <taxon>Neoteleostei</taxon>
        <taxon>Acanthomorphata</taxon>
        <taxon>Eupercaria</taxon>
        <taxon>Perciformes</taxon>
        <taxon>Cottioidei</taxon>
        <taxon>Cottales</taxon>
        <taxon>Liparidae</taxon>
        <taxon>Liparis</taxon>
    </lineage>
</organism>
<protein>
    <submittedName>
        <fullName evidence="1">Uncharacterized protein</fullName>
    </submittedName>
</protein>
<dbReference type="EMBL" id="SRLO01000556">
    <property type="protein sequence ID" value="TNN52181.1"/>
    <property type="molecule type" value="Genomic_DNA"/>
</dbReference>
<comment type="caution">
    <text evidence="1">The sequence shown here is derived from an EMBL/GenBank/DDBJ whole genome shotgun (WGS) entry which is preliminary data.</text>
</comment>
<gene>
    <name evidence="1" type="ORF">EYF80_037611</name>
</gene>
<accession>A0A4Z2GG18</accession>
<sequence>MTTSNGFTQYKPYNPSDVHYVTDQLPPLTGGGTPWSKALSATTSGTPLAERDLRAILAKCSSLNEYLEMVFGTHLASAFVPSELCARVESVLSCLHAFRLSNVRAEELATGALCASEELLGCKCLFW</sequence>
<evidence type="ECO:0000313" key="1">
    <source>
        <dbReference type="EMBL" id="TNN52181.1"/>
    </source>
</evidence>
<name>A0A4Z2GG18_9TELE</name>